<comment type="caution">
    <text evidence="5">The sequence shown here is derived from an EMBL/GenBank/DDBJ whole genome shotgun (WGS) entry which is preliminary data.</text>
</comment>
<dbReference type="InterPro" id="IPR001940">
    <property type="entry name" value="Peptidase_S1C"/>
</dbReference>
<dbReference type="AlphaFoldDB" id="A0A917CHZ7"/>
<proteinExistence type="predicted"/>
<accession>A0A917CHZ7</accession>
<dbReference type="RefSeq" id="WP_188364130.1">
    <property type="nucleotide sequence ID" value="NZ_BAABJF010000032.1"/>
</dbReference>
<dbReference type="PRINTS" id="PR00834">
    <property type="entry name" value="PROTEASES2C"/>
</dbReference>
<keyword evidence="1" id="KW-0645">Protease</keyword>
<keyword evidence="3" id="KW-1133">Transmembrane helix</keyword>
<dbReference type="PANTHER" id="PTHR43343">
    <property type="entry name" value="PEPTIDASE S12"/>
    <property type="match status" value="1"/>
</dbReference>
<dbReference type="SUPFAM" id="SSF50156">
    <property type="entry name" value="PDZ domain-like"/>
    <property type="match status" value="1"/>
</dbReference>
<evidence type="ECO:0000313" key="5">
    <source>
        <dbReference type="EMBL" id="GGF87192.1"/>
    </source>
</evidence>
<keyword evidence="3" id="KW-0472">Membrane</keyword>
<dbReference type="Gene3D" id="2.30.42.10">
    <property type="match status" value="1"/>
</dbReference>
<dbReference type="GO" id="GO:0004252">
    <property type="term" value="F:serine-type endopeptidase activity"/>
    <property type="evidence" value="ECO:0007669"/>
    <property type="project" value="InterPro"/>
</dbReference>
<dbReference type="Gene3D" id="2.40.10.120">
    <property type="match status" value="1"/>
</dbReference>
<dbReference type="InterPro" id="IPR009003">
    <property type="entry name" value="Peptidase_S1_PA"/>
</dbReference>
<dbReference type="Pfam" id="PF13180">
    <property type="entry name" value="PDZ_2"/>
    <property type="match status" value="1"/>
</dbReference>
<dbReference type="PROSITE" id="PS50106">
    <property type="entry name" value="PDZ"/>
    <property type="match status" value="1"/>
</dbReference>
<dbReference type="SMART" id="SM00228">
    <property type="entry name" value="PDZ"/>
    <property type="match status" value="1"/>
</dbReference>
<dbReference type="Pfam" id="PF13365">
    <property type="entry name" value="Trypsin_2"/>
    <property type="match status" value="1"/>
</dbReference>
<evidence type="ECO:0000256" key="1">
    <source>
        <dbReference type="ARBA" id="ARBA00022670"/>
    </source>
</evidence>
<name>A0A917CHZ7_9GAMM</name>
<sequence length="353" mass="38079">MKEHLTFVLKSIIVGLALGFLYLWFFGSNVKSPSSSEAAPFSYASAIHRITPSVVSIYIQSNELVPNPGVGISPQPPYVNKNYLGSGVIVSETGHIVTNRHVIDDARRVVVSLWTNEQFEAKFVGADEYTDLAVIKIDAKNLVPAQFTDSDMMNTGDVVLAVGNPYGLNQSASMGIVSGTGRQGLNISTVENLIQTDAAINQGNSGGALINSLGEVVGISTASYNQIGAEGINFAIPANTTTQVVQSVIKYGKVIRVSLGLVFLNPYDHMRFRIPKPKKGIMVSAVVPKSPAAKQGLKARDVITHINNTEINSAREYRQAALAFTLDEEVTLRGYNDQGEFTKKLIVELPPNN</sequence>
<evidence type="ECO:0000256" key="3">
    <source>
        <dbReference type="SAM" id="Phobius"/>
    </source>
</evidence>
<dbReference type="InterPro" id="IPR051201">
    <property type="entry name" value="Chloro_Bact_Ser_Proteases"/>
</dbReference>
<dbReference type="GO" id="GO:0006508">
    <property type="term" value="P:proteolysis"/>
    <property type="evidence" value="ECO:0007669"/>
    <property type="project" value="UniProtKB-KW"/>
</dbReference>
<organism evidence="5 6">
    <name type="scientific">Marinicella pacifica</name>
    <dbReference type="NCBI Taxonomy" id="1171543"/>
    <lineage>
        <taxon>Bacteria</taxon>
        <taxon>Pseudomonadati</taxon>
        <taxon>Pseudomonadota</taxon>
        <taxon>Gammaproteobacteria</taxon>
        <taxon>Lysobacterales</taxon>
        <taxon>Marinicellaceae</taxon>
        <taxon>Marinicella</taxon>
    </lineage>
</organism>
<keyword evidence="6" id="KW-1185">Reference proteome</keyword>
<dbReference type="InterPro" id="IPR001478">
    <property type="entry name" value="PDZ"/>
</dbReference>
<dbReference type="PANTHER" id="PTHR43343:SF3">
    <property type="entry name" value="PROTEASE DO-LIKE 8, CHLOROPLASTIC"/>
    <property type="match status" value="1"/>
</dbReference>
<feature type="transmembrane region" description="Helical" evidence="3">
    <location>
        <begin position="7"/>
        <end position="26"/>
    </location>
</feature>
<evidence type="ECO:0000313" key="6">
    <source>
        <dbReference type="Proteomes" id="UP000605253"/>
    </source>
</evidence>
<reference evidence="5" key="2">
    <citation type="submission" date="2020-09" db="EMBL/GenBank/DDBJ databases">
        <authorList>
            <person name="Sun Q."/>
            <person name="Zhou Y."/>
        </authorList>
    </citation>
    <scope>NUCLEOTIDE SEQUENCE</scope>
    <source>
        <strain evidence="5">CGMCC 1.12181</strain>
    </source>
</reference>
<dbReference type="Proteomes" id="UP000605253">
    <property type="component" value="Unassembled WGS sequence"/>
</dbReference>
<gene>
    <name evidence="5" type="primary">degS</name>
    <name evidence="5" type="ORF">GCM10011365_05330</name>
</gene>
<feature type="domain" description="PDZ" evidence="4">
    <location>
        <begin position="248"/>
        <end position="313"/>
    </location>
</feature>
<evidence type="ECO:0000259" key="4">
    <source>
        <dbReference type="PROSITE" id="PS50106"/>
    </source>
</evidence>
<keyword evidence="2" id="KW-0378">Hydrolase</keyword>
<dbReference type="EMBL" id="BMEO01000002">
    <property type="protein sequence ID" value="GGF87192.1"/>
    <property type="molecule type" value="Genomic_DNA"/>
</dbReference>
<protein>
    <submittedName>
        <fullName evidence="5">Outer membrane-stress sensor serine endopeptidase DegS</fullName>
    </submittedName>
</protein>
<dbReference type="SUPFAM" id="SSF50494">
    <property type="entry name" value="Trypsin-like serine proteases"/>
    <property type="match status" value="1"/>
</dbReference>
<dbReference type="InterPro" id="IPR036034">
    <property type="entry name" value="PDZ_sf"/>
</dbReference>
<evidence type="ECO:0000256" key="2">
    <source>
        <dbReference type="ARBA" id="ARBA00022801"/>
    </source>
</evidence>
<keyword evidence="3" id="KW-0812">Transmembrane</keyword>
<reference evidence="5" key="1">
    <citation type="journal article" date="2014" name="Int. J. Syst. Evol. Microbiol.">
        <title>Complete genome sequence of Corynebacterium casei LMG S-19264T (=DSM 44701T), isolated from a smear-ripened cheese.</title>
        <authorList>
            <consortium name="US DOE Joint Genome Institute (JGI-PGF)"/>
            <person name="Walter F."/>
            <person name="Albersmeier A."/>
            <person name="Kalinowski J."/>
            <person name="Ruckert C."/>
        </authorList>
    </citation>
    <scope>NUCLEOTIDE SEQUENCE</scope>
    <source>
        <strain evidence="5">CGMCC 1.12181</strain>
    </source>
</reference>